<dbReference type="InterPro" id="IPR017969">
    <property type="entry name" value="Heavy-metal-associated_CS"/>
</dbReference>
<dbReference type="Proteomes" id="UP000297762">
    <property type="component" value="Unassembled WGS sequence"/>
</dbReference>
<evidence type="ECO:0000256" key="1">
    <source>
        <dbReference type="ARBA" id="ARBA00022723"/>
    </source>
</evidence>
<dbReference type="Gene3D" id="3.30.70.100">
    <property type="match status" value="1"/>
</dbReference>
<keyword evidence="1" id="KW-0479">Metal-binding</keyword>
<sequence>MYKVELSGMTCEHCVKTVSKTIQSFDSESKPVVDLASQIARFETNKDVTSLPKLLEEEGYPVVSINKE</sequence>
<reference evidence="3" key="1">
    <citation type="journal article" date="2019" name="PLoS Negl. Trop. Dis.">
        <title>Revisiting the worldwide diversity of Leptospira species in the environment.</title>
        <authorList>
            <person name="Vincent A.T."/>
            <person name="Schiettekatte O."/>
            <person name="Bourhy P."/>
            <person name="Veyrier F.J."/>
            <person name="Picardeau M."/>
        </authorList>
    </citation>
    <scope>NUCLEOTIDE SEQUENCE [LARGE SCALE GENOMIC DNA]</scope>
    <source>
        <strain evidence="3">201702455</strain>
    </source>
</reference>
<accession>A0A4R9KC46</accession>
<dbReference type="Pfam" id="PF00403">
    <property type="entry name" value="HMA"/>
    <property type="match status" value="1"/>
</dbReference>
<keyword evidence="4" id="KW-1185">Reference proteome</keyword>
<name>A0A4R9KC46_9LEPT</name>
<dbReference type="OrthoDB" id="9813965at2"/>
<organism evidence="3 4">
    <name type="scientific">Leptospira sarikeiensis</name>
    <dbReference type="NCBI Taxonomy" id="2484943"/>
    <lineage>
        <taxon>Bacteria</taxon>
        <taxon>Pseudomonadati</taxon>
        <taxon>Spirochaetota</taxon>
        <taxon>Spirochaetia</taxon>
        <taxon>Leptospirales</taxon>
        <taxon>Leptospiraceae</taxon>
        <taxon>Leptospira</taxon>
    </lineage>
</organism>
<gene>
    <name evidence="3" type="ORF">EHQ64_05735</name>
</gene>
<comment type="caution">
    <text evidence="3">The sequence shown here is derived from an EMBL/GenBank/DDBJ whole genome shotgun (WGS) entry which is preliminary data.</text>
</comment>
<protein>
    <submittedName>
        <fullName evidence="3">Cation transporter</fullName>
    </submittedName>
</protein>
<feature type="domain" description="HMA" evidence="2">
    <location>
        <begin position="1"/>
        <end position="63"/>
    </location>
</feature>
<dbReference type="PROSITE" id="PS01047">
    <property type="entry name" value="HMA_1"/>
    <property type="match status" value="1"/>
</dbReference>
<dbReference type="PROSITE" id="PS50846">
    <property type="entry name" value="HMA_2"/>
    <property type="match status" value="1"/>
</dbReference>
<dbReference type="EMBL" id="RQGF01000012">
    <property type="protein sequence ID" value="TGL63455.1"/>
    <property type="molecule type" value="Genomic_DNA"/>
</dbReference>
<dbReference type="SUPFAM" id="SSF55008">
    <property type="entry name" value="HMA, heavy metal-associated domain"/>
    <property type="match status" value="1"/>
</dbReference>
<dbReference type="GO" id="GO:0046872">
    <property type="term" value="F:metal ion binding"/>
    <property type="evidence" value="ECO:0007669"/>
    <property type="project" value="UniProtKB-KW"/>
</dbReference>
<proteinExistence type="predicted"/>
<dbReference type="RefSeq" id="WP_135648538.1">
    <property type="nucleotide sequence ID" value="NZ_RQGF01000012.1"/>
</dbReference>
<dbReference type="InterPro" id="IPR036163">
    <property type="entry name" value="HMA_dom_sf"/>
</dbReference>
<dbReference type="AlphaFoldDB" id="A0A4R9KC46"/>
<evidence type="ECO:0000313" key="4">
    <source>
        <dbReference type="Proteomes" id="UP000297762"/>
    </source>
</evidence>
<evidence type="ECO:0000313" key="3">
    <source>
        <dbReference type="EMBL" id="TGL63455.1"/>
    </source>
</evidence>
<dbReference type="CDD" id="cd00371">
    <property type="entry name" value="HMA"/>
    <property type="match status" value="1"/>
</dbReference>
<dbReference type="InterPro" id="IPR006121">
    <property type="entry name" value="HMA_dom"/>
</dbReference>
<evidence type="ECO:0000259" key="2">
    <source>
        <dbReference type="PROSITE" id="PS50846"/>
    </source>
</evidence>